<proteinExistence type="predicted"/>
<name>A0ABD0RR26_CIRMR</name>
<reference evidence="2 3" key="1">
    <citation type="submission" date="2024-05" db="EMBL/GenBank/DDBJ databases">
        <title>Genome sequencing and assembly of Indian major carp, Cirrhinus mrigala (Hamilton, 1822).</title>
        <authorList>
            <person name="Mohindra V."/>
            <person name="Chowdhury L.M."/>
            <person name="Lal K."/>
            <person name="Jena J.K."/>
        </authorList>
    </citation>
    <scope>NUCLEOTIDE SEQUENCE [LARGE SCALE GENOMIC DNA]</scope>
    <source>
        <strain evidence="2">CM1030</strain>
        <tissue evidence="2">Blood</tissue>
    </source>
</reference>
<evidence type="ECO:0000313" key="3">
    <source>
        <dbReference type="Proteomes" id="UP001529510"/>
    </source>
</evidence>
<feature type="region of interest" description="Disordered" evidence="1">
    <location>
        <begin position="1"/>
        <end position="29"/>
    </location>
</feature>
<protein>
    <submittedName>
        <fullName evidence="2">Uncharacterized protein</fullName>
    </submittedName>
</protein>
<gene>
    <name evidence="2" type="ORF">M9458_004179</name>
</gene>
<comment type="caution">
    <text evidence="2">The sequence shown here is derived from an EMBL/GenBank/DDBJ whole genome shotgun (WGS) entry which is preliminary data.</text>
</comment>
<keyword evidence="3" id="KW-1185">Reference proteome</keyword>
<dbReference type="EMBL" id="JAMKFB020000002">
    <property type="protein sequence ID" value="KAL0200992.1"/>
    <property type="molecule type" value="Genomic_DNA"/>
</dbReference>
<dbReference type="Proteomes" id="UP001529510">
    <property type="component" value="Unassembled WGS sequence"/>
</dbReference>
<accession>A0ABD0RR26</accession>
<dbReference type="AlphaFoldDB" id="A0ABD0RR26"/>
<sequence length="52" mass="5605">MNPELFKPSPAAQPPAAKPNRSKSEHVKTELAQVVVDAKTGRSYCKGKLLGK</sequence>
<feature type="non-terminal residue" evidence="2">
    <location>
        <position position="52"/>
    </location>
</feature>
<evidence type="ECO:0000256" key="1">
    <source>
        <dbReference type="SAM" id="MobiDB-lite"/>
    </source>
</evidence>
<evidence type="ECO:0000313" key="2">
    <source>
        <dbReference type="EMBL" id="KAL0200992.1"/>
    </source>
</evidence>
<organism evidence="2 3">
    <name type="scientific">Cirrhinus mrigala</name>
    <name type="common">Mrigala</name>
    <dbReference type="NCBI Taxonomy" id="683832"/>
    <lineage>
        <taxon>Eukaryota</taxon>
        <taxon>Metazoa</taxon>
        <taxon>Chordata</taxon>
        <taxon>Craniata</taxon>
        <taxon>Vertebrata</taxon>
        <taxon>Euteleostomi</taxon>
        <taxon>Actinopterygii</taxon>
        <taxon>Neopterygii</taxon>
        <taxon>Teleostei</taxon>
        <taxon>Ostariophysi</taxon>
        <taxon>Cypriniformes</taxon>
        <taxon>Cyprinidae</taxon>
        <taxon>Labeoninae</taxon>
        <taxon>Labeonini</taxon>
        <taxon>Cirrhinus</taxon>
    </lineage>
</organism>